<dbReference type="HOGENOM" id="CLU_086615_2_2_0"/>
<feature type="transmembrane region" description="Helical" evidence="7">
    <location>
        <begin position="6"/>
        <end position="23"/>
    </location>
</feature>
<dbReference type="STRING" id="580340.Tlie_0473"/>
<dbReference type="AlphaFoldDB" id="G7V7X2"/>
<feature type="transmembrane region" description="Helical" evidence="7">
    <location>
        <begin position="30"/>
        <end position="49"/>
    </location>
</feature>
<name>G7V7X2_THELD</name>
<keyword evidence="4 7" id="KW-0812">Transmembrane</keyword>
<gene>
    <name evidence="8" type="ordered locus">Tlie_0473</name>
</gene>
<evidence type="ECO:0000256" key="6">
    <source>
        <dbReference type="ARBA" id="ARBA00023136"/>
    </source>
</evidence>
<evidence type="ECO:0000256" key="1">
    <source>
        <dbReference type="ARBA" id="ARBA00004651"/>
    </source>
</evidence>
<dbReference type="KEGG" id="tli:Tlie_0473"/>
<dbReference type="GO" id="GO:0005886">
    <property type="term" value="C:plasma membrane"/>
    <property type="evidence" value="ECO:0007669"/>
    <property type="project" value="UniProtKB-SubCell"/>
</dbReference>
<keyword evidence="6 7" id="KW-0472">Membrane</keyword>
<evidence type="ECO:0000256" key="5">
    <source>
        <dbReference type="ARBA" id="ARBA00022989"/>
    </source>
</evidence>
<comment type="similarity">
    <text evidence="2">Belongs to the CPA3 antiporters (TC 2.A.63) subunit E family.</text>
</comment>
<dbReference type="EMBL" id="CP003096">
    <property type="protein sequence ID" value="AER66208.1"/>
    <property type="molecule type" value="Genomic_DNA"/>
</dbReference>
<comment type="subcellular location">
    <subcellularLocation>
        <location evidence="1">Cell membrane</location>
        <topology evidence="1">Multi-pass membrane protein</topology>
    </subcellularLocation>
</comment>
<evidence type="ECO:0000313" key="9">
    <source>
        <dbReference type="Proteomes" id="UP000005868"/>
    </source>
</evidence>
<feature type="transmembrane region" description="Helical" evidence="7">
    <location>
        <begin position="61"/>
        <end position="82"/>
    </location>
</feature>
<evidence type="ECO:0000256" key="3">
    <source>
        <dbReference type="ARBA" id="ARBA00022475"/>
    </source>
</evidence>
<dbReference type="PANTHER" id="PTHR34584:SF1">
    <property type="entry name" value="NA(+)_H(+) ANTIPORTER SUBUNIT E1"/>
    <property type="match status" value="1"/>
</dbReference>
<dbReference type="PANTHER" id="PTHR34584">
    <property type="entry name" value="NA(+)/H(+) ANTIPORTER SUBUNIT E1"/>
    <property type="match status" value="1"/>
</dbReference>
<protein>
    <submittedName>
        <fullName evidence="8">Cation antiporter</fullName>
    </submittedName>
</protein>
<reference evidence="8 9" key="2">
    <citation type="journal article" date="2012" name="Stand. Genomic Sci.">
        <title>Genome sequence of the moderately thermophilic, amino-acid-degrading and sulfur-reducing bacterium Thermovirga lienii type strain (Cas60314(T)).</title>
        <authorList>
            <person name="Goker M."/>
            <person name="Saunders E."/>
            <person name="Lapidus A."/>
            <person name="Nolan M."/>
            <person name="Lucas S."/>
            <person name="Hammon N."/>
            <person name="Deshpande S."/>
            <person name="Cheng J.F."/>
            <person name="Han C."/>
            <person name="Tapia R."/>
            <person name="Goodwin L.A."/>
            <person name="Pitluck S."/>
            <person name="Liolios K."/>
            <person name="Mavromatis K."/>
            <person name="Pagani I."/>
            <person name="Ivanova N."/>
            <person name="Mikhailova N."/>
            <person name="Pati A."/>
            <person name="Chen A."/>
            <person name="Palaniappan K."/>
            <person name="Land M."/>
            <person name="Chang Y.J."/>
            <person name="Jeffries C.D."/>
            <person name="Brambilla E.M."/>
            <person name="Rohde M."/>
            <person name="Spring S."/>
            <person name="Detter J.C."/>
            <person name="Woyke T."/>
            <person name="Bristow J."/>
            <person name="Eisen J.A."/>
            <person name="Markowitz V."/>
            <person name="Hugenholtz P."/>
            <person name="Kyrpides N.C."/>
            <person name="Klenk H.P."/>
        </authorList>
    </citation>
    <scope>NUCLEOTIDE SEQUENCE [LARGE SCALE GENOMIC DNA]</scope>
    <source>
        <strain evidence="9">ATCC BAA-1197 / DSM 17291 / Cas60314</strain>
    </source>
</reference>
<organism evidence="8 9">
    <name type="scientific">Thermovirga lienii (strain ATCC BAA-1197 / DSM 17291 / Cas60314)</name>
    <dbReference type="NCBI Taxonomy" id="580340"/>
    <lineage>
        <taxon>Bacteria</taxon>
        <taxon>Thermotogati</taxon>
        <taxon>Synergistota</taxon>
        <taxon>Synergistia</taxon>
        <taxon>Synergistales</taxon>
        <taxon>Thermovirgaceae</taxon>
        <taxon>Thermovirga</taxon>
    </lineage>
</organism>
<evidence type="ECO:0000256" key="7">
    <source>
        <dbReference type="SAM" id="Phobius"/>
    </source>
</evidence>
<proteinExistence type="inferred from homology"/>
<evidence type="ECO:0000256" key="4">
    <source>
        <dbReference type="ARBA" id="ARBA00022692"/>
    </source>
</evidence>
<dbReference type="PIRSF" id="PIRSF019239">
    <property type="entry name" value="MrpE"/>
    <property type="match status" value="1"/>
</dbReference>
<keyword evidence="3" id="KW-1003">Cell membrane</keyword>
<dbReference type="Pfam" id="PF01899">
    <property type="entry name" value="MNHE"/>
    <property type="match status" value="1"/>
</dbReference>
<evidence type="ECO:0000313" key="8">
    <source>
        <dbReference type="EMBL" id="AER66208.1"/>
    </source>
</evidence>
<keyword evidence="5 7" id="KW-1133">Transmembrane helix</keyword>
<dbReference type="eggNOG" id="COG1863">
    <property type="taxonomic scope" value="Bacteria"/>
</dbReference>
<sequence length="172" mass="19565">MKLTKAPIALFCALFLFWILFTGKLDTAGLVLGIILSVFVTWFTWRVFIPPAHEMPGQVAPVLHFNLAWSLVFFPLFFWEIFKATVQVAMLTLKPDLNLMPGIVRVKTNLKHKTSLVMLANHVTLTPGTVTVDVDLVHHELYVHSLNLRTLDECAVCADVNKLEERLRRLVE</sequence>
<evidence type="ECO:0000256" key="2">
    <source>
        <dbReference type="ARBA" id="ARBA00006228"/>
    </source>
</evidence>
<dbReference type="InterPro" id="IPR002758">
    <property type="entry name" value="Cation_antiport_E"/>
</dbReference>
<keyword evidence="9" id="KW-1185">Reference proteome</keyword>
<dbReference type="GO" id="GO:0008324">
    <property type="term" value="F:monoatomic cation transmembrane transporter activity"/>
    <property type="evidence" value="ECO:0007669"/>
    <property type="project" value="InterPro"/>
</dbReference>
<accession>G7V7X2</accession>
<reference evidence="9" key="1">
    <citation type="submission" date="2011-10" db="EMBL/GenBank/DDBJ databases">
        <title>The complete genome of chromosome of Thermovirga lienii DSM 17291.</title>
        <authorList>
            <consortium name="US DOE Joint Genome Institute (JGI-PGF)"/>
            <person name="Lucas S."/>
            <person name="Copeland A."/>
            <person name="Lapidus A."/>
            <person name="Glavina del Rio T."/>
            <person name="Dalin E."/>
            <person name="Tice H."/>
            <person name="Bruce D."/>
            <person name="Goodwin L."/>
            <person name="Pitluck S."/>
            <person name="Peters L."/>
            <person name="Mikhailova N."/>
            <person name="Saunders E."/>
            <person name="Kyrpides N."/>
            <person name="Mavromatis K."/>
            <person name="Ivanova N."/>
            <person name="Last F.I."/>
            <person name="Brettin T."/>
            <person name="Detter J.C."/>
            <person name="Han C."/>
            <person name="Larimer F."/>
            <person name="Land M."/>
            <person name="Hauser L."/>
            <person name="Markowitz V."/>
            <person name="Cheng J.-F."/>
            <person name="Hugenholtz P."/>
            <person name="Woyke T."/>
            <person name="Wu D."/>
            <person name="Spring S."/>
            <person name="Schroeder M."/>
            <person name="Brambilla E.-M."/>
            <person name="Klenk H.-P."/>
            <person name="Eisen J.A."/>
        </authorList>
    </citation>
    <scope>NUCLEOTIDE SEQUENCE [LARGE SCALE GENOMIC DNA]</scope>
    <source>
        <strain evidence="9">ATCC BAA-1197 / DSM 17291 / Cas60314</strain>
    </source>
</reference>
<dbReference type="OrthoDB" id="9807187at2"/>
<dbReference type="Proteomes" id="UP000005868">
    <property type="component" value="Chromosome"/>
</dbReference>